<sequence>TKTPFNSYRLHCGANRKPPAQPLEKIRSYGDCIAHNTRFPPELTQPRTRDRGTTKPGARLISSVAEIRVELLVCLPPTPTDKTRQSRGSGKITGHKLHATMRSTVVDRLAVQSRQR</sequence>
<feature type="region of interest" description="Disordered" evidence="1">
    <location>
        <begin position="37"/>
        <end position="56"/>
    </location>
</feature>
<reference evidence="2 3" key="1">
    <citation type="journal article" date="2023" name="Sci. Data">
        <title>Genome assembly of the Korean intertidal mud-creeper Batillaria attramentaria.</title>
        <authorList>
            <person name="Patra A.K."/>
            <person name="Ho P.T."/>
            <person name="Jun S."/>
            <person name="Lee S.J."/>
            <person name="Kim Y."/>
            <person name="Won Y.J."/>
        </authorList>
    </citation>
    <scope>NUCLEOTIDE SEQUENCE [LARGE SCALE GENOMIC DNA]</scope>
    <source>
        <strain evidence="2">Wonlab-2016</strain>
    </source>
</reference>
<keyword evidence="3" id="KW-1185">Reference proteome</keyword>
<protein>
    <submittedName>
        <fullName evidence="2">Uncharacterized protein</fullName>
    </submittedName>
</protein>
<feature type="non-terminal residue" evidence="2">
    <location>
        <position position="1"/>
    </location>
</feature>
<evidence type="ECO:0000313" key="3">
    <source>
        <dbReference type="Proteomes" id="UP001519460"/>
    </source>
</evidence>
<organism evidence="2 3">
    <name type="scientific">Batillaria attramentaria</name>
    <dbReference type="NCBI Taxonomy" id="370345"/>
    <lineage>
        <taxon>Eukaryota</taxon>
        <taxon>Metazoa</taxon>
        <taxon>Spiralia</taxon>
        <taxon>Lophotrochozoa</taxon>
        <taxon>Mollusca</taxon>
        <taxon>Gastropoda</taxon>
        <taxon>Caenogastropoda</taxon>
        <taxon>Sorbeoconcha</taxon>
        <taxon>Cerithioidea</taxon>
        <taxon>Batillariidae</taxon>
        <taxon>Batillaria</taxon>
    </lineage>
</organism>
<gene>
    <name evidence="2" type="ORF">BaRGS_00024182</name>
</gene>
<feature type="region of interest" description="Disordered" evidence="1">
    <location>
        <begin position="77"/>
        <end position="96"/>
    </location>
</feature>
<dbReference type="Proteomes" id="UP001519460">
    <property type="component" value="Unassembled WGS sequence"/>
</dbReference>
<proteinExistence type="predicted"/>
<comment type="caution">
    <text evidence="2">The sequence shown here is derived from an EMBL/GenBank/DDBJ whole genome shotgun (WGS) entry which is preliminary data.</text>
</comment>
<name>A0ABD0KC14_9CAEN</name>
<accession>A0ABD0KC14</accession>
<evidence type="ECO:0000256" key="1">
    <source>
        <dbReference type="SAM" id="MobiDB-lite"/>
    </source>
</evidence>
<dbReference type="EMBL" id="JACVVK020000208">
    <property type="protein sequence ID" value="KAK7484550.1"/>
    <property type="molecule type" value="Genomic_DNA"/>
</dbReference>
<dbReference type="AlphaFoldDB" id="A0ABD0KC14"/>
<evidence type="ECO:0000313" key="2">
    <source>
        <dbReference type="EMBL" id="KAK7484550.1"/>
    </source>
</evidence>